<dbReference type="OrthoDB" id="2973648at2759"/>
<name>D8PWS6_SCHCM</name>
<proteinExistence type="predicted"/>
<evidence type="ECO:0000313" key="4">
    <source>
        <dbReference type="EMBL" id="EFJ01090.1"/>
    </source>
</evidence>
<dbReference type="AlphaFoldDB" id="D8PWS6"/>
<feature type="domain" description="Yeast cell wall synthesis Kre9/Knh1-like N-terminal" evidence="3">
    <location>
        <begin position="36"/>
        <end position="121"/>
    </location>
</feature>
<reference evidence="4 5" key="1">
    <citation type="journal article" date="2010" name="Nat. Biotechnol.">
        <title>Genome sequence of the model mushroom Schizophyllum commune.</title>
        <authorList>
            <person name="Ohm R.A."/>
            <person name="de Jong J.F."/>
            <person name="Lugones L.G."/>
            <person name="Aerts A."/>
            <person name="Kothe E."/>
            <person name="Stajich J.E."/>
            <person name="de Vries R.P."/>
            <person name="Record E."/>
            <person name="Levasseur A."/>
            <person name="Baker S.E."/>
            <person name="Bartholomew K.A."/>
            <person name="Coutinho P.M."/>
            <person name="Erdmann S."/>
            <person name="Fowler T.J."/>
            <person name="Gathman A.C."/>
            <person name="Lombard V."/>
            <person name="Henrissat B."/>
            <person name="Knabe N."/>
            <person name="Kuees U."/>
            <person name="Lilly W.W."/>
            <person name="Lindquist E."/>
            <person name="Lucas S."/>
            <person name="Magnuson J.K."/>
            <person name="Piumi F."/>
            <person name="Raudaskoski M."/>
            <person name="Salamov A."/>
            <person name="Schmutz J."/>
            <person name="Schwarze F.W.M.R."/>
            <person name="vanKuyk P.A."/>
            <person name="Horton J.S."/>
            <person name="Grigoriev I.V."/>
            <person name="Woesten H.A.B."/>
        </authorList>
    </citation>
    <scope>NUCLEOTIDE SEQUENCE [LARGE SCALE GENOMIC DNA]</scope>
    <source>
        <strain evidence="5">H4-8 / FGSC 9210</strain>
    </source>
</reference>
<dbReference type="KEGG" id="scm:SCHCO_02606260"/>
<gene>
    <name evidence="4" type="ORF">SCHCODRAFT_232586</name>
</gene>
<evidence type="ECO:0000256" key="2">
    <source>
        <dbReference type="SAM" id="SignalP"/>
    </source>
</evidence>
<feature type="chain" id="PRO_5003120333" description="Yeast cell wall synthesis Kre9/Knh1-like N-terminal domain-containing protein" evidence="2">
    <location>
        <begin position="19"/>
        <end position="124"/>
    </location>
</feature>
<accession>D8PWS6</accession>
<evidence type="ECO:0000256" key="1">
    <source>
        <dbReference type="ARBA" id="ARBA00022729"/>
    </source>
</evidence>
<protein>
    <recommendedName>
        <fullName evidence="3">Yeast cell wall synthesis Kre9/Knh1-like N-terminal domain-containing protein</fullName>
    </recommendedName>
</protein>
<dbReference type="EMBL" id="GL377303">
    <property type="protein sequence ID" value="EFJ01090.1"/>
    <property type="molecule type" value="Genomic_DNA"/>
</dbReference>
<dbReference type="GeneID" id="9595843"/>
<sequence>MFFFSALAAACALASVQASPIAPRAALDVYVPHIKTPNSQTVWIAGQKANVTWDTSDAPAQISNEGLVVLRHPYPIETLAEGFDLRAGFVEFTVPGDLAPGSDYTIALFGDSGNISEEFTIKAA</sequence>
<dbReference type="OMA" id="AMEYDET"/>
<dbReference type="InterPro" id="IPR018466">
    <property type="entry name" value="Kre9/Knh1-like_N"/>
</dbReference>
<dbReference type="RefSeq" id="XP_003035992.1">
    <property type="nucleotide sequence ID" value="XM_003035946.1"/>
</dbReference>
<dbReference type="eggNOG" id="ENOG502SRNM">
    <property type="taxonomic scope" value="Eukaryota"/>
</dbReference>
<evidence type="ECO:0000313" key="5">
    <source>
        <dbReference type="Proteomes" id="UP000007431"/>
    </source>
</evidence>
<dbReference type="Pfam" id="PF10342">
    <property type="entry name" value="Kre9_KNH"/>
    <property type="match status" value="1"/>
</dbReference>
<keyword evidence="1 2" id="KW-0732">Signal</keyword>
<dbReference type="VEuPathDB" id="FungiDB:SCHCODRAFT_02606260"/>
<keyword evidence="5" id="KW-1185">Reference proteome</keyword>
<evidence type="ECO:0000259" key="3">
    <source>
        <dbReference type="Pfam" id="PF10342"/>
    </source>
</evidence>
<dbReference type="InParanoid" id="D8PWS6"/>
<organism evidence="5">
    <name type="scientific">Schizophyllum commune (strain H4-8 / FGSC 9210)</name>
    <name type="common">Split gill fungus</name>
    <dbReference type="NCBI Taxonomy" id="578458"/>
    <lineage>
        <taxon>Eukaryota</taxon>
        <taxon>Fungi</taxon>
        <taxon>Dikarya</taxon>
        <taxon>Basidiomycota</taxon>
        <taxon>Agaricomycotina</taxon>
        <taxon>Agaricomycetes</taxon>
        <taxon>Agaricomycetidae</taxon>
        <taxon>Agaricales</taxon>
        <taxon>Schizophyllaceae</taxon>
        <taxon>Schizophyllum</taxon>
    </lineage>
</organism>
<feature type="signal peptide" evidence="2">
    <location>
        <begin position="1"/>
        <end position="18"/>
    </location>
</feature>
<dbReference type="Proteomes" id="UP000007431">
    <property type="component" value="Unassembled WGS sequence"/>
</dbReference>
<dbReference type="HOGENOM" id="CLU_083660_2_1_1"/>